<feature type="compositionally biased region" description="Pro residues" evidence="1">
    <location>
        <begin position="178"/>
        <end position="188"/>
    </location>
</feature>
<evidence type="ECO:0008006" key="4">
    <source>
        <dbReference type="Google" id="ProtNLM"/>
    </source>
</evidence>
<dbReference type="InterPro" id="IPR036908">
    <property type="entry name" value="RlpA-like_sf"/>
</dbReference>
<dbReference type="Gene3D" id="2.40.40.10">
    <property type="entry name" value="RlpA-like domain"/>
    <property type="match status" value="1"/>
</dbReference>
<gene>
    <name evidence="2" type="ORF">BC739_003342</name>
</gene>
<sequence>MSLLTRVSASRKRAAVLGSAAVLGVAAVVGGGFAVVSGTSQAATENCQGLDTALQNNLNFIADQQAHPDAQSKARIANRQAVIDQIDQRRKAAGCTRDVTAGPNSETGQATENCQGLRTALDNNEKFIADQLAHPDSQSAARIANRRQVVSLIQQRLDAAGCGLSEDPAGDGGGAPAPADPPAKPTAAPPATNAPAGNGVVCKGSTVTLSGEGGAPAAASNQFPQGTKLKVTNLDNNKSTTVTVTSVSGSCVLLNTAAFEQVREQGKFLIRRAVIEKVG</sequence>
<dbReference type="Proteomes" id="UP000517916">
    <property type="component" value="Unassembled WGS sequence"/>
</dbReference>
<proteinExistence type="predicted"/>
<comment type="caution">
    <text evidence="2">The sequence shown here is derived from an EMBL/GenBank/DDBJ whole genome shotgun (WGS) entry which is preliminary data.</text>
</comment>
<evidence type="ECO:0000313" key="3">
    <source>
        <dbReference type="Proteomes" id="UP000517916"/>
    </source>
</evidence>
<dbReference type="EMBL" id="JACJID010000002">
    <property type="protein sequence ID" value="MBA8926143.1"/>
    <property type="molecule type" value="Genomic_DNA"/>
</dbReference>
<protein>
    <recommendedName>
        <fullName evidence="4">Secreted protein</fullName>
    </recommendedName>
</protein>
<name>A0ABR6BGY0_9PSEU</name>
<reference evidence="2 3" key="1">
    <citation type="submission" date="2020-08" db="EMBL/GenBank/DDBJ databases">
        <title>Genomic Encyclopedia of Archaeal and Bacterial Type Strains, Phase II (KMG-II): from individual species to whole genera.</title>
        <authorList>
            <person name="Goeker M."/>
        </authorList>
    </citation>
    <scope>NUCLEOTIDE SEQUENCE [LARGE SCALE GENOMIC DNA]</scope>
    <source>
        <strain evidence="2 3">DSM 43850</strain>
    </source>
</reference>
<organism evidence="2 3">
    <name type="scientific">Kutzneria viridogrisea</name>
    <dbReference type="NCBI Taxonomy" id="47990"/>
    <lineage>
        <taxon>Bacteria</taxon>
        <taxon>Bacillati</taxon>
        <taxon>Actinomycetota</taxon>
        <taxon>Actinomycetes</taxon>
        <taxon>Pseudonocardiales</taxon>
        <taxon>Pseudonocardiaceae</taxon>
        <taxon>Kutzneria</taxon>
    </lineage>
</organism>
<evidence type="ECO:0000313" key="2">
    <source>
        <dbReference type="EMBL" id="MBA8926143.1"/>
    </source>
</evidence>
<keyword evidence="3" id="KW-1185">Reference proteome</keyword>
<evidence type="ECO:0000256" key="1">
    <source>
        <dbReference type="SAM" id="MobiDB-lite"/>
    </source>
</evidence>
<feature type="region of interest" description="Disordered" evidence="1">
    <location>
        <begin position="162"/>
        <end position="196"/>
    </location>
</feature>
<accession>A0ABR6BGY0</accession>